<evidence type="ECO:0000313" key="8">
    <source>
        <dbReference type="Proteomes" id="UP000243799"/>
    </source>
</evidence>
<protein>
    <submittedName>
        <fullName evidence="7">Cell wall-associated hydrolase, NlpC family</fullName>
    </submittedName>
</protein>
<keyword evidence="5" id="KW-0732">Signal</keyword>
<dbReference type="AlphaFoldDB" id="A0A1I0ZR27"/>
<dbReference type="InterPro" id="IPR000064">
    <property type="entry name" value="NLP_P60_dom"/>
</dbReference>
<proteinExistence type="inferred from homology"/>
<dbReference type="RefSeq" id="WP_342741710.1">
    <property type="nucleotide sequence ID" value="NZ_FOKG01000007.1"/>
</dbReference>
<dbReference type="SUPFAM" id="SSF54001">
    <property type="entry name" value="Cysteine proteinases"/>
    <property type="match status" value="1"/>
</dbReference>
<evidence type="ECO:0000256" key="4">
    <source>
        <dbReference type="ARBA" id="ARBA00022807"/>
    </source>
</evidence>
<dbReference type="PANTHER" id="PTHR47359:SF3">
    <property type="entry name" value="NLP_P60 DOMAIN-CONTAINING PROTEIN-RELATED"/>
    <property type="match status" value="1"/>
</dbReference>
<dbReference type="PROSITE" id="PS51935">
    <property type="entry name" value="NLPC_P60"/>
    <property type="match status" value="1"/>
</dbReference>
<keyword evidence="2" id="KW-0645">Protease</keyword>
<dbReference type="Proteomes" id="UP000243799">
    <property type="component" value="Unassembled WGS sequence"/>
</dbReference>
<comment type="similarity">
    <text evidence="1">Belongs to the peptidase C40 family.</text>
</comment>
<sequence length="256" mass="26679">MPTSSRNSGKAARTLGSAGIACALGAGTLLGLSGTASAAVPTEQTMDSAPSSVDEGTTVTFRGTLSGLGDRPLSGEDVTLQWRGGQGQPWQEGGSDTTNDKGVAAIQADVDRTAQWRISYPGDRLNDPAASKPVTVKAEQSIGERLVETAAAQAGESYSYGASGPDSFDCSGLTQYVHKQHGIDLPRTSGDQRAALPEIAKDDKRPGDLIFFADGGSVYHVGIYAGGNTMWAAPEPGDVVREQEIWTDAYTVGRAW</sequence>
<keyword evidence="3 7" id="KW-0378">Hydrolase</keyword>
<organism evidence="7 8">
    <name type="scientific">Amycolatopsis marina</name>
    <dbReference type="NCBI Taxonomy" id="490629"/>
    <lineage>
        <taxon>Bacteria</taxon>
        <taxon>Bacillati</taxon>
        <taxon>Actinomycetota</taxon>
        <taxon>Actinomycetes</taxon>
        <taxon>Pseudonocardiales</taxon>
        <taxon>Pseudonocardiaceae</taxon>
        <taxon>Amycolatopsis</taxon>
    </lineage>
</organism>
<feature type="signal peptide" evidence="5">
    <location>
        <begin position="1"/>
        <end position="38"/>
    </location>
</feature>
<dbReference type="InterPro" id="IPR038765">
    <property type="entry name" value="Papain-like_cys_pep_sf"/>
</dbReference>
<keyword evidence="4" id="KW-0788">Thiol protease</keyword>
<name>A0A1I0ZR27_9PSEU</name>
<dbReference type="EMBL" id="FOKG01000007">
    <property type="protein sequence ID" value="SFB26593.1"/>
    <property type="molecule type" value="Genomic_DNA"/>
</dbReference>
<feature type="domain" description="NlpC/P60" evidence="6">
    <location>
        <begin position="140"/>
        <end position="256"/>
    </location>
</feature>
<evidence type="ECO:0000313" key="7">
    <source>
        <dbReference type="EMBL" id="SFB26593.1"/>
    </source>
</evidence>
<dbReference type="STRING" id="490629.SAMN05216266_107106"/>
<evidence type="ECO:0000259" key="6">
    <source>
        <dbReference type="PROSITE" id="PS51935"/>
    </source>
</evidence>
<evidence type="ECO:0000256" key="2">
    <source>
        <dbReference type="ARBA" id="ARBA00022670"/>
    </source>
</evidence>
<evidence type="ECO:0000256" key="3">
    <source>
        <dbReference type="ARBA" id="ARBA00022801"/>
    </source>
</evidence>
<keyword evidence="8" id="KW-1185">Reference proteome</keyword>
<dbReference type="InterPro" id="IPR051794">
    <property type="entry name" value="PG_Endopeptidase_C40"/>
</dbReference>
<evidence type="ECO:0000256" key="5">
    <source>
        <dbReference type="SAM" id="SignalP"/>
    </source>
</evidence>
<dbReference type="Pfam" id="PF00877">
    <property type="entry name" value="NLPC_P60"/>
    <property type="match status" value="1"/>
</dbReference>
<dbReference type="GO" id="GO:0006508">
    <property type="term" value="P:proteolysis"/>
    <property type="evidence" value="ECO:0007669"/>
    <property type="project" value="UniProtKB-KW"/>
</dbReference>
<reference evidence="8" key="1">
    <citation type="submission" date="2016-10" db="EMBL/GenBank/DDBJ databases">
        <authorList>
            <person name="Varghese N."/>
            <person name="Submissions S."/>
        </authorList>
    </citation>
    <scope>NUCLEOTIDE SEQUENCE [LARGE SCALE GENOMIC DNA]</scope>
    <source>
        <strain evidence="8">CGMCC 4.3568</strain>
    </source>
</reference>
<gene>
    <name evidence="7" type="ORF">SAMN05216266_107106</name>
</gene>
<dbReference type="Gene3D" id="3.90.1720.10">
    <property type="entry name" value="endopeptidase domain like (from Nostoc punctiforme)"/>
    <property type="match status" value="1"/>
</dbReference>
<accession>A0A1I0ZR27</accession>
<dbReference type="GO" id="GO:0008234">
    <property type="term" value="F:cysteine-type peptidase activity"/>
    <property type="evidence" value="ECO:0007669"/>
    <property type="project" value="UniProtKB-KW"/>
</dbReference>
<dbReference type="PANTHER" id="PTHR47359">
    <property type="entry name" value="PEPTIDOGLYCAN DL-ENDOPEPTIDASE CWLO"/>
    <property type="match status" value="1"/>
</dbReference>
<evidence type="ECO:0000256" key="1">
    <source>
        <dbReference type="ARBA" id="ARBA00007074"/>
    </source>
</evidence>
<feature type="chain" id="PRO_5017311064" evidence="5">
    <location>
        <begin position="39"/>
        <end position="256"/>
    </location>
</feature>